<comment type="caution">
    <text evidence="2">The sequence shown here is derived from an EMBL/GenBank/DDBJ whole genome shotgun (WGS) entry which is preliminary data.</text>
</comment>
<reference evidence="2 3" key="1">
    <citation type="journal article" date="2016" name="Nat. Commun.">
        <title>Thousands of microbial genomes shed light on interconnected biogeochemical processes in an aquifer system.</title>
        <authorList>
            <person name="Anantharaman K."/>
            <person name="Brown C.T."/>
            <person name="Hug L.A."/>
            <person name="Sharon I."/>
            <person name="Castelle C.J."/>
            <person name="Probst A.J."/>
            <person name="Thomas B.C."/>
            <person name="Singh A."/>
            <person name="Wilkins M.J."/>
            <person name="Karaoz U."/>
            <person name="Brodie E.L."/>
            <person name="Williams K.H."/>
            <person name="Hubbard S.S."/>
            <person name="Banfield J.F."/>
        </authorList>
    </citation>
    <scope>NUCLEOTIDE SEQUENCE [LARGE SCALE GENOMIC DNA]</scope>
</reference>
<evidence type="ECO:0000313" key="2">
    <source>
        <dbReference type="EMBL" id="OGE19797.1"/>
    </source>
</evidence>
<evidence type="ECO:0000313" key="3">
    <source>
        <dbReference type="Proteomes" id="UP000176336"/>
    </source>
</evidence>
<gene>
    <name evidence="2" type="ORF">A2871_02325</name>
</gene>
<evidence type="ECO:0000256" key="1">
    <source>
        <dbReference type="SAM" id="MobiDB-lite"/>
    </source>
</evidence>
<sequence length="60" mass="6457">MEIGGVLKKIVPGSEKAPKTPVTTEQSAETRPDSSPNHTPTLEEPGILGNWLKGEYPSQK</sequence>
<dbReference type="EMBL" id="MFCR01000001">
    <property type="protein sequence ID" value="OGE19797.1"/>
    <property type="molecule type" value="Genomic_DNA"/>
</dbReference>
<organism evidence="2 3">
    <name type="scientific">Candidatus Daviesbacteria bacterium RIFCSPHIGHO2_01_FULL_41_23</name>
    <dbReference type="NCBI Taxonomy" id="1797764"/>
    <lineage>
        <taxon>Bacteria</taxon>
        <taxon>Candidatus Daviesiibacteriota</taxon>
    </lineage>
</organism>
<dbReference type="Proteomes" id="UP000176336">
    <property type="component" value="Unassembled WGS sequence"/>
</dbReference>
<feature type="region of interest" description="Disordered" evidence="1">
    <location>
        <begin position="1"/>
        <end position="60"/>
    </location>
</feature>
<feature type="compositionally biased region" description="Polar residues" evidence="1">
    <location>
        <begin position="21"/>
        <end position="40"/>
    </location>
</feature>
<accession>A0A1F5ITZ3</accession>
<protein>
    <submittedName>
        <fullName evidence="2">Uncharacterized protein</fullName>
    </submittedName>
</protein>
<proteinExistence type="predicted"/>
<dbReference type="AlphaFoldDB" id="A0A1F5ITZ3"/>
<name>A0A1F5ITZ3_9BACT</name>